<dbReference type="Pfam" id="PF00582">
    <property type="entry name" value="Usp"/>
    <property type="match status" value="1"/>
</dbReference>
<dbReference type="Proteomes" id="UP000000310">
    <property type="component" value="Chromosome"/>
</dbReference>
<dbReference type="PANTHER" id="PTHR46268">
    <property type="entry name" value="STRESS RESPONSE PROTEIN NHAX"/>
    <property type="match status" value="1"/>
</dbReference>
<dbReference type="RefSeq" id="WP_013633491.1">
    <property type="nucleotide sequence ID" value="NC_015177.1"/>
</dbReference>
<dbReference type="CDD" id="cd00293">
    <property type="entry name" value="USP-like"/>
    <property type="match status" value="1"/>
</dbReference>
<evidence type="ECO:0000256" key="1">
    <source>
        <dbReference type="ARBA" id="ARBA00008791"/>
    </source>
</evidence>
<dbReference type="EMBL" id="CP002545">
    <property type="protein sequence ID" value="ADY53006.1"/>
    <property type="molecule type" value="Genomic_DNA"/>
</dbReference>
<organism evidence="3 4">
    <name type="scientific">Pseudopedobacter saltans (strain ATCC 51119 / DSM 12145 / JCM 21818 / CCUG 39354 / LMG 10337 / NBRC 100064 / NCIMB 13643)</name>
    <name type="common">Pedobacter saltans</name>
    <dbReference type="NCBI Taxonomy" id="762903"/>
    <lineage>
        <taxon>Bacteria</taxon>
        <taxon>Pseudomonadati</taxon>
        <taxon>Bacteroidota</taxon>
        <taxon>Sphingobacteriia</taxon>
        <taxon>Sphingobacteriales</taxon>
        <taxon>Sphingobacteriaceae</taxon>
        <taxon>Pseudopedobacter</taxon>
    </lineage>
</organism>
<feature type="domain" description="UspA" evidence="2">
    <location>
        <begin position="1"/>
        <end position="138"/>
    </location>
</feature>
<dbReference type="PANTHER" id="PTHR46268:SF6">
    <property type="entry name" value="UNIVERSAL STRESS PROTEIN UP12"/>
    <property type="match status" value="1"/>
</dbReference>
<dbReference type="PRINTS" id="PR01438">
    <property type="entry name" value="UNVRSLSTRESS"/>
</dbReference>
<reference evidence="4" key="2">
    <citation type="submission" date="2011-02" db="EMBL/GenBank/DDBJ databases">
        <title>The complete genome of Pedobacter saltans DSM 12145.</title>
        <authorList>
            <consortium name="US DOE Joint Genome Institute (JGI-PGF)"/>
            <person name="Lucas S."/>
            <person name="Copeland A."/>
            <person name="Lapidus A."/>
            <person name="Bruce D."/>
            <person name="Goodwin L."/>
            <person name="Pitluck S."/>
            <person name="Kyrpides N."/>
            <person name="Mavromatis K."/>
            <person name="Pagani I."/>
            <person name="Ivanova N."/>
            <person name="Ovchinnikova G."/>
            <person name="Lu M."/>
            <person name="Detter J.C."/>
            <person name="Han C."/>
            <person name="Land M."/>
            <person name="Hauser L."/>
            <person name="Markowitz V."/>
            <person name="Cheng J.-F."/>
            <person name="Hugenholtz P."/>
            <person name="Woyke T."/>
            <person name="Wu D."/>
            <person name="Tindall B."/>
            <person name="Pomrenke H.G."/>
            <person name="Brambilla E."/>
            <person name="Klenk H.-P."/>
            <person name="Eisen J.A."/>
        </authorList>
    </citation>
    <scope>NUCLEOTIDE SEQUENCE [LARGE SCALE GENOMIC DNA]</scope>
    <source>
        <strain evidence="4">ATCC 51119 / DSM 12145 / JCM 21818 / LMG 10337 / NBRC 100064 / NCIMB 13643</strain>
    </source>
</reference>
<dbReference type="HOGENOM" id="CLU_049301_2_4_10"/>
<sequence>MKTIIVATDFSAEAENALEYAGAAAKDLNAKIILFNSFTLPPHYANTLFPANALDEVKKLNIASLQQKADLITAKYRVEVMCLSSLLNMEEELESIIEEHKADLIVMGTAKKSISQDIFGNTTTAAISRFKLPILAIPLGAKYKGINKILFACDILRGVHSLILEQIKDFAEKMNSEVEIFHVHKGVSKLESSFTKKKIDLQLKNIHHTYKEIESDSVIKEIENEILETGADILIMIPYRYGFWSSLVHRSKTRVMASNSHVPLLSIPIGL</sequence>
<dbReference type="AlphaFoldDB" id="F0SEU0"/>
<evidence type="ECO:0000259" key="2">
    <source>
        <dbReference type="Pfam" id="PF00582"/>
    </source>
</evidence>
<comment type="similarity">
    <text evidence="1">Belongs to the universal stress protein A family.</text>
</comment>
<name>F0SEU0_PSESL</name>
<evidence type="ECO:0000313" key="4">
    <source>
        <dbReference type="Proteomes" id="UP000000310"/>
    </source>
</evidence>
<dbReference type="InterPro" id="IPR006016">
    <property type="entry name" value="UspA"/>
</dbReference>
<dbReference type="SUPFAM" id="SSF52402">
    <property type="entry name" value="Adenine nucleotide alpha hydrolases-like"/>
    <property type="match status" value="2"/>
</dbReference>
<gene>
    <name evidence="3" type="ordered locus">Pedsa_2461</name>
</gene>
<accession>F0SEU0</accession>
<dbReference type="KEGG" id="psn:Pedsa_2461"/>
<keyword evidence="4" id="KW-1185">Reference proteome</keyword>
<dbReference type="OrthoDB" id="9788959at2"/>
<dbReference type="STRING" id="762903.Pedsa_2461"/>
<reference evidence="3 4" key="1">
    <citation type="journal article" date="2011" name="Stand. Genomic Sci.">
        <title>Complete genome sequence of the gliding, heparinolytic Pedobacter saltans type strain (113).</title>
        <authorList>
            <person name="Liolios K."/>
            <person name="Sikorski J."/>
            <person name="Lu M."/>
            <person name="Nolan M."/>
            <person name="Lapidus A."/>
            <person name="Lucas S."/>
            <person name="Hammon N."/>
            <person name="Deshpande S."/>
            <person name="Cheng J.F."/>
            <person name="Tapia R."/>
            <person name="Han C."/>
            <person name="Goodwin L."/>
            <person name="Pitluck S."/>
            <person name="Huntemann M."/>
            <person name="Ivanova N."/>
            <person name="Pagani I."/>
            <person name="Mavromatis K."/>
            <person name="Ovchinikova G."/>
            <person name="Pati A."/>
            <person name="Chen A."/>
            <person name="Palaniappan K."/>
            <person name="Land M."/>
            <person name="Hauser L."/>
            <person name="Brambilla E.M."/>
            <person name="Kotsyurbenko O."/>
            <person name="Rohde M."/>
            <person name="Tindall B.J."/>
            <person name="Abt B."/>
            <person name="Goker M."/>
            <person name="Detter J.C."/>
            <person name="Woyke T."/>
            <person name="Bristow J."/>
            <person name="Eisen J.A."/>
            <person name="Markowitz V."/>
            <person name="Hugenholtz P."/>
            <person name="Klenk H.P."/>
            <person name="Kyrpides N.C."/>
        </authorList>
    </citation>
    <scope>NUCLEOTIDE SEQUENCE [LARGE SCALE GENOMIC DNA]</scope>
    <source>
        <strain evidence="4">ATCC 51119 / DSM 12145 / JCM 21818 / LMG 10337 / NBRC 100064 / NCIMB 13643</strain>
    </source>
</reference>
<dbReference type="eggNOG" id="COG0589">
    <property type="taxonomic scope" value="Bacteria"/>
</dbReference>
<protein>
    <submittedName>
        <fullName evidence="3">UspA domain-containing protein</fullName>
    </submittedName>
</protein>
<dbReference type="InterPro" id="IPR006015">
    <property type="entry name" value="Universal_stress_UspA"/>
</dbReference>
<evidence type="ECO:0000313" key="3">
    <source>
        <dbReference type="EMBL" id="ADY53006.1"/>
    </source>
</evidence>
<dbReference type="Gene3D" id="3.40.50.12370">
    <property type="match status" value="1"/>
</dbReference>
<proteinExistence type="inferred from homology"/>